<organism evidence="1 2">
    <name type="scientific">Paragonimus heterotremus</name>
    <dbReference type="NCBI Taxonomy" id="100268"/>
    <lineage>
        <taxon>Eukaryota</taxon>
        <taxon>Metazoa</taxon>
        <taxon>Spiralia</taxon>
        <taxon>Lophotrochozoa</taxon>
        <taxon>Platyhelminthes</taxon>
        <taxon>Trematoda</taxon>
        <taxon>Digenea</taxon>
        <taxon>Plagiorchiida</taxon>
        <taxon>Troglotremata</taxon>
        <taxon>Troglotrematidae</taxon>
        <taxon>Paragonimus</taxon>
    </lineage>
</organism>
<sequence>MSTDGPQLEGLWKFTYQCSKSARMAHTGAVNSVHTLTATRGLRQFQSKRTVSISDAQRTFTVGTGCSGAIIQKNGAYSVCFYTVPKPTTVWTHNVTGQYLLLFDETALPVHI</sequence>
<accession>A0A8J4WL03</accession>
<dbReference type="EMBL" id="LUCH01019489">
    <property type="protein sequence ID" value="KAF5394255.1"/>
    <property type="molecule type" value="Genomic_DNA"/>
</dbReference>
<dbReference type="AlphaFoldDB" id="A0A8J4WL03"/>
<name>A0A8J4WL03_9TREM</name>
<dbReference type="OrthoDB" id="6324260at2759"/>
<comment type="caution">
    <text evidence="1">The sequence shown here is derived from an EMBL/GenBank/DDBJ whole genome shotgun (WGS) entry which is preliminary data.</text>
</comment>
<protein>
    <submittedName>
        <fullName evidence="1">Uncharacterized protein</fullName>
    </submittedName>
</protein>
<proteinExistence type="predicted"/>
<keyword evidence="2" id="KW-1185">Reference proteome</keyword>
<evidence type="ECO:0000313" key="1">
    <source>
        <dbReference type="EMBL" id="KAF5394255.1"/>
    </source>
</evidence>
<dbReference type="Proteomes" id="UP000748531">
    <property type="component" value="Unassembled WGS sequence"/>
</dbReference>
<reference evidence="1" key="1">
    <citation type="submission" date="2019-05" db="EMBL/GenBank/DDBJ databases">
        <title>Annotation for the trematode Paragonimus heterotremus.</title>
        <authorList>
            <person name="Choi Y.-J."/>
        </authorList>
    </citation>
    <scope>NUCLEOTIDE SEQUENCE</scope>
    <source>
        <strain evidence="1">LC</strain>
    </source>
</reference>
<gene>
    <name evidence="1" type="ORF">PHET_11957</name>
</gene>
<evidence type="ECO:0000313" key="2">
    <source>
        <dbReference type="Proteomes" id="UP000748531"/>
    </source>
</evidence>